<protein>
    <submittedName>
        <fullName evidence="3">WxL protein peptidoglycan domain-containing protein</fullName>
    </submittedName>
</protein>
<keyword evidence="1" id="KW-0812">Transmembrane</keyword>
<comment type="caution">
    <text evidence="3">The sequence shown here is derived from an EMBL/GenBank/DDBJ whole genome shotgun (WGS) entry which is preliminary data.</text>
</comment>
<dbReference type="RefSeq" id="WP_377257001.1">
    <property type="nucleotide sequence ID" value="NZ_JBHLUH010000061.1"/>
</dbReference>
<evidence type="ECO:0000256" key="2">
    <source>
        <dbReference type="SAM" id="SignalP"/>
    </source>
</evidence>
<feature type="chain" id="PRO_5046830486" evidence="2">
    <location>
        <begin position="33"/>
        <end position="331"/>
    </location>
</feature>
<organism evidence="3 4">
    <name type="scientific">Phytohabitans kaempferiae</name>
    <dbReference type="NCBI Taxonomy" id="1620943"/>
    <lineage>
        <taxon>Bacteria</taxon>
        <taxon>Bacillati</taxon>
        <taxon>Actinomycetota</taxon>
        <taxon>Actinomycetes</taxon>
        <taxon>Micromonosporales</taxon>
        <taxon>Micromonosporaceae</taxon>
    </lineage>
</organism>
<reference evidence="3 4" key="1">
    <citation type="submission" date="2024-09" db="EMBL/GenBank/DDBJ databases">
        <authorList>
            <person name="Sun Q."/>
            <person name="Mori K."/>
        </authorList>
    </citation>
    <scope>NUCLEOTIDE SEQUENCE [LARGE SCALE GENOMIC DNA]</scope>
    <source>
        <strain evidence="3 4">TBRC 3947</strain>
    </source>
</reference>
<dbReference type="EMBL" id="JBHLUH010000061">
    <property type="protein sequence ID" value="MFC0531849.1"/>
    <property type="molecule type" value="Genomic_DNA"/>
</dbReference>
<keyword evidence="1" id="KW-0472">Membrane</keyword>
<evidence type="ECO:0000256" key="1">
    <source>
        <dbReference type="SAM" id="Phobius"/>
    </source>
</evidence>
<keyword evidence="4" id="KW-1185">Reference proteome</keyword>
<keyword evidence="1" id="KW-1133">Transmembrane helix</keyword>
<evidence type="ECO:0000313" key="4">
    <source>
        <dbReference type="Proteomes" id="UP001589867"/>
    </source>
</evidence>
<evidence type="ECO:0000313" key="3">
    <source>
        <dbReference type="EMBL" id="MFC0531849.1"/>
    </source>
</evidence>
<feature type="signal peptide" evidence="2">
    <location>
        <begin position="1"/>
        <end position="32"/>
    </location>
</feature>
<dbReference type="Proteomes" id="UP001589867">
    <property type="component" value="Unassembled WGS sequence"/>
</dbReference>
<sequence length="331" mass="34343">MRRTTGRCPSAHLFAALAGLLAVLVAAPPAAAAPTPAPAADAGFTWAVQPSGKDGPTGRSYFVYDAAPGQRIDDRVAVTNLGTQPMTFAVYGSDAYTTADGSFALQPASHRAADVGAWTSFGARAYQVAAGKRVVIPFQLTVPANASPGDHAGGIVASVVQAQAGGGGRVNLDRRVAARIYLRVAGAVRPAVQVEAMKIGYENPLNPVGTAPVVVMYRVRNTGNVRVAGSGHVQIQAPFGWKLAGTEPARLPELLPGSAITITEQVNGIVPAGRLGIRVTVEASTADSKLPAVTRSAGQWAVPWLWVALLAVVAVVLVARRVRTLRRRRAG</sequence>
<keyword evidence="2" id="KW-0732">Signal</keyword>
<gene>
    <name evidence="3" type="ORF">ACFFIA_29790</name>
</gene>
<feature type="transmembrane region" description="Helical" evidence="1">
    <location>
        <begin position="300"/>
        <end position="319"/>
    </location>
</feature>
<proteinExistence type="predicted"/>
<name>A0ABV6MB78_9ACTN</name>
<accession>A0ABV6MB78</accession>